<accession>G7WIC7</accession>
<evidence type="ECO:0000313" key="9">
    <source>
        <dbReference type="EMBL" id="AET68575.1"/>
    </source>
</evidence>
<reference evidence="9 10" key="2">
    <citation type="journal article" date="2012" name="J. Bacteriol.">
        <title>Complete genome sequences of Desulfosporosinus orientis DSM765T, Desulfosporosinus youngiae DSM17734T, Desulfosporosinus meridiei DSM13257T, and Desulfosporosinus acidiphilus DSM22704T.</title>
        <authorList>
            <person name="Pester M."/>
            <person name="Brambilla E."/>
            <person name="Alazard D."/>
            <person name="Rattei T."/>
            <person name="Weinmaier T."/>
            <person name="Han J."/>
            <person name="Lucas S."/>
            <person name="Lapidus A."/>
            <person name="Cheng J.F."/>
            <person name="Goodwin L."/>
            <person name="Pitluck S."/>
            <person name="Peters L."/>
            <person name="Ovchinnikova G."/>
            <person name="Teshima H."/>
            <person name="Detter J.C."/>
            <person name="Han C.S."/>
            <person name="Tapia R."/>
            <person name="Land M.L."/>
            <person name="Hauser L."/>
            <person name="Kyrpides N.C."/>
            <person name="Ivanova N.N."/>
            <person name="Pagani I."/>
            <person name="Huntmann M."/>
            <person name="Wei C.L."/>
            <person name="Davenport K.W."/>
            <person name="Daligault H."/>
            <person name="Chain P.S."/>
            <person name="Chen A."/>
            <person name="Mavromatis K."/>
            <person name="Markowitz V."/>
            <person name="Szeto E."/>
            <person name="Mikhailova N."/>
            <person name="Pati A."/>
            <person name="Wagner M."/>
            <person name="Woyke T."/>
            <person name="Ollivier B."/>
            <person name="Klenk H.P."/>
            <person name="Spring S."/>
            <person name="Loy A."/>
        </authorList>
    </citation>
    <scope>NUCLEOTIDE SEQUENCE [LARGE SCALE GENOMIC DNA]</scope>
    <source>
        <strain evidence="10">ATCC 19365 / DSM 765 / NCIMB 8382 / VKM B-1628</strain>
    </source>
</reference>
<sequence>MNKTVDDMIEKLQKENEELKKENELLKTVIDRIHEAVYIVDQKDEIILYNTESEKMEGLDRKDLLGKKEEDVFAQPYYFSEEVTKKILKTGKSLINQPYWYNLNDGRKTNMIFSAYPFYYKGQITAVYVIFRNMNQLSDFIAITLEMQKKFFKMELSQDGAVYLLDDIISINSKMKKIKAEARKIARRNSPVIIVGETGTGKELFAQGIHNASLYSRGPFVPINCAAIPDTLLESLLFGTVKGAFTGAADMPGLFEQAEEGTIFLDEINSMSLSLQAKLLRVLQEKSVRRLGSKDRIPLHCRVISAANMDPIEAVKEQIMRSDLYFRLATITLNIPPLRERKEDIEVLARHFIKKYNHQFGLFVKDISEEVISFFEQYDWPGNVRELENFIEGAMNFIHSKEKMLQLDHVPEYFEERLFLLKLKKDPQNNTDYQYHKKAIHNGTLQDALLETEKTIIESTLMRNKGNISRSAKVLGISRQNLHYKLKALGITNKEL</sequence>
<dbReference type="PROSITE" id="PS00688">
    <property type="entry name" value="SIGMA54_INTERACT_3"/>
    <property type="match status" value="1"/>
</dbReference>
<dbReference type="PROSITE" id="PS00675">
    <property type="entry name" value="SIGMA54_INTERACT_1"/>
    <property type="match status" value="1"/>
</dbReference>
<keyword evidence="2" id="KW-0067">ATP-binding</keyword>
<evidence type="ECO:0000256" key="3">
    <source>
        <dbReference type="ARBA" id="ARBA00023015"/>
    </source>
</evidence>
<feature type="domain" description="PAS" evidence="8">
    <location>
        <begin position="22"/>
        <end position="67"/>
    </location>
</feature>
<evidence type="ECO:0000256" key="2">
    <source>
        <dbReference type="ARBA" id="ARBA00022840"/>
    </source>
</evidence>
<dbReference type="Proteomes" id="UP000006346">
    <property type="component" value="Chromosome"/>
</dbReference>
<evidence type="ECO:0000259" key="7">
    <source>
        <dbReference type="PROSITE" id="PS50045"/>
    </source>
</evidence>
<evidence type="ECO:0000313" key="10">
    <source>
        <dbReference type="Proteomes" id="UP000006346"/>
    </source>
</evidence>
<dbReference type="InterPro" id="IPR003593">
    <property type="entry name" value="AAA+_ATPase"/>
</dbReference>
<dbReference type="SUPFAM" id="SSF55785">
    <property type="entry name" value="PYP-like sensor domain (PAS domain)"/>
    <property type="match status" value="1"/>
</dbReference>
<dbReference type="InterPro" id="IPR002197">
    <property type="entry name" value="HTH_Fis"/>
</dbReference>
<dbReference type="PROSITE" id="PS50045">
    <property type="entry name" value="SIGMA54_INTERACT_4"/>
    <property type="match status" value="1"/>
</dbReference>
<keyword evidence="4" id="KW-0238">DNA-binding</keyword>
<dbReference type="PANTHER" id="PTHR32071">
    <property type="entry name" value="TRANSCRIPTIONAL REGULATORY PROTEIN"/>
    <property type="match status" value="1"/>
</dbReference>
<dbReference type="InterPro" id="IPR013767">
    <property type="entry name" value="PAS_fold"/>
</dbReference>
<reference evidence="10" key="1">
    <citation type="submission" date="2011-11" db="EMBL/GenBank/DDBJ databases">
        <title>Complete sequence of Desulfosporosinus orientis DSM 765.</title>
        <authorList>
            <person name="Lucas S."/>
            <person name="Han J."/>
            <person name="Lapidus A."/>
            <person name="Cheng J.-F."/>
            <person name="Goodwin L."/>
            <person name="Pitluck S."/>
            <person name="Peters L."/>
            <person name="Ovchinnikova G."/>
            <person name="Teshima H."/>
            <person name="Detter J.C."/>
            <person name="Han C."/>
            <person name="Tapia R."/>
            <person name="Land M."/>
            <person name="Hauser L."/>
            <person name="Kyrpides N."/>
            <person name="Ivanova N."/>
            <person name="Pagani I."/>
            <person name="Pester M."/>
            <person name="Spring S."/>
            <person name="Ollivier B."/>
            <person name="Rattei T."/>
            <person name="Klenk H.-P."/>
            <person name="Wagner M."/>
            <person name="Loy A."/>
            <person name="Woyke T."/>
        </authorList>
    </citation>
    <scope>NUCLEOTIDE SEQUENCE [LARGE SCALE GENOMIC DNA]</scope>
    <source>
        <strain evidence="10">ATCC 19365 / DSM 765 / NCIMB 8382 / VKM B-1628</strain>
    </source>
</reference>
<feature type="domain" description="Sigma-54 factor interaction" evidence="7">
    <location>
        <begin position="168"/>
        <end position="396"/>
    </location>
</feature>
<evidence type="ECO:0000256" key="6">
    <source>
        <dbReference type="SAM" id="Coils"/>
    </source>
</evidence>
<dbReference type="PRINTS" id="PR01590">
    <property type="entry name" value="HTHFIS"/>
</dbReference>
<dbReference type="InterPro" id="IPR035965">
    <property type="entry name" value="PAS-like_dom_sf"/>
</dbReference>
<dbReference type="SMART" id="SM00382">
    <property type="entry name" value="AAA"/>
    <property type="match status" value="1"/>
</dbReference>
<dbReference type="Pfam" id="PF00989">
    <property type="entry name" value="PAS"/>
    <property type="match status" value="1"/>
</dbReference>
<dbReference type="SUPFAM" id="SSF46689">
    <property type="entry name" value="Homeodomain-like"/>
    <property type="match status" value="1"/>
</dbReference>
<dbReference type="InterPro" id="IPR027417">
    <property type="entry name" value="P-loop_NTPase"/>
</dbReference>
<dbReference type="GO" id="GO:0043565">
    <property type="term" value="F:sequence-specific DNA binding"/>
    <property type="evidence" value="ECO:0007669"/>
    <property type="project" value="InterPro"/>
</dbReference>
<dbReference type="PANTHER" id="PTHR32071:SF74">
    <property type="entry name" value="TRANSCRIPTIONAL ACTIVATOR ROCR"/>
    <property type="match status" value="1"/>
</dbReference>
<dbReference type="InterPro" id="IPR000014">
    <property type="entry name" value="PAS"/>
</dbReference>
<dbReference type="Pfam" id="PF02954">
    <property type="entry name" value="HTH_8"/>
    <property type="match status" value="1"/>
</dbReference>
<dbReference type="InterPro" id="IPR058031">
    <property type="entry name" value="AAA_lid_NorR"/>
</dbReference>
<dbReference type="Gene3D" id="3.40.50.300">
    <property type="entry name" value="P-loop containing nucleotide triphosphate hydrolases"/>
    <property type="match status" value="1"/>
</dbReference>
<dbReference type="eggNOG" id="COG3829">
    <property type="taxonomic scope" value="Bacteria"/>
</dbReference>
<dbReference type="GO" id="GO:0006355">
    <property type="term" value="P:regulation of DNA-templated transcription"/>
    <property type="evidence" value="ECO:0007669"/>
    <property type="project" value="InterPro"/>
</dbReference>
<dbReference type="PATRIC" id="fig|768706.3.peg.3072"/>
<keyword evidence="10" id="KW-1185">Reference proteome</keyword>
<organism evidence="9 10">
    <name type="scientific">Desulfosporosinus orientis (strain ATCC 19365 / DSM 765 / NCIMB 8382 / VKM B-1628 / Singapore I)</name>
    <name type="common">Desulfotomaculum orientis</name>
    <dbReference type="NCBI Taxonomy" id="768706"/>
    <lineage>
        <taxon>Bacteria</taxon>
        <taxon>Bacillati</taxon>
        <taxon>Bacillota</taxon>
        <taxon>Clostridia</taxon>
        <taxon>Eubacteriales</taxon>
        <taxon>Desulfitobacteriaceae</taxon>
        <taxon>Desulfosporosinus</taxon>
    </lineage>
</organism>
<dbReference type="SMART" id="SM00091">
    <property type="entry name" value="PAS"/>
    <property type="match status" value="1"/>
</dbReference>
<dbReference type="CDD" id="cd00009">
    <property type="entry name" value="AAA"/>
    <property type="match status" value="1"/>
</dbReference>
<dbReference type="FunFam" id="3.40.50.300:FF:000006">
    <property type="entry name" value="DNA-binding transcriptional regulator NtrC"/>
    <property type="match status" value="1"/>
</dbReference>
<dbReference type="RefSeq" id="WP_014185383.1">
    <property type="nucleotide sequence ID" value="NC_016584.1"/>
</dbReference>
<feature type="coiled-coil region" evidence="6">
    <location>
        <begin position="2"/>
        <end position="36"/>
    </location>
</feature>
<dbReference type="InterPro" id="IPR009057">
    <property type="entry name" value="Homeodomain-like_sf"/>
</dbReference>
<evidence type="ECO:0000256" key="5">
    <source>
        <dbReference type="ARBA" id="ARBA00023163"/>
    </source>
</evidence>
<dbReference type="PROSITE" id="PS50112">
    <property type="entry name" value="PAS"/>
    <property type="match status" value="1"/>
</dbReference>
<dbReference type="InterPro" id="IPR025662">
    <property type="entry name" value="Sigma_54_int_dom_ATP-bd_1"/>
</dbReference>
<dbReference type="InterPro" id="IPR025943">
    <property type="entry name" value="Sigma_54_int_dom_ATP-bd_2"/>
</dbReference>
<dbReference type="SUPFAM" id="SSF52540">
    <property type="entry name" value="P-loop containing nucleoside triphosphate hydrolases"/>
    <property type="match status" value="1"/>
</dbReference>
<evidence type="ECO:0000259" key="8">
    <source>
        <dbReference type="PROSITE" id="PS50112"/>
    </source>
</evidence>
<dbReference type="AlphaFoldDB" id="G7WIC7"/>
<keyword evidence="3" id="KW-0805">Transcription regulation</keyword>
<dbReference type="InterPro" id="IPR002078">
    <property type="entry name" value="Sigma_54_int"/>
</dbReference>
<dbReference type="HOGENOM" id="CLU_000445_8_1_9"/>
<name>G7WIC7_DESOD</name>
<dbReference type="EMBL" id="CP003108">
    <property type="protein sequence ID" value="AET68575.1"/>
    <property type="molecule type" value="Genomic_DNA"/>
</dbReference>
<dbReference type="Pfam" id="PF00158">
    <property type="entry name" value="Sigma54_activat"/>
    <property type="match status" value="1"/>
</dbReference>
<dbReference type="KEGG" id="dor:Desor_3054"/>
<proteinExistence type="predicted"/>
<dbReference type="NCBIfam" id="TIGR00229">
    <property type="entry name" value="sensory_box"/>
    <property type="match status" value="1"/>
</dbReference>
<dbReference type="GO" id="GO:0005524">
    <property type="term" value="F:ATP binding"/>
    <property type="evidence" value="ECO:0007669"/>
    <property type="project" value="UniProtKB-KW"/>
</dbReference>
<keyword evidence="1" id="KW-0547">Nucleotide-binding</keyword>
<dbReference type="Pfam" id="PF25601">
    <property type="entry name" value="AAA_lid_14"/>
    <property type="match status" value="1"/>
</dbReference>
<dbReference type="PROSITE" id="PS00676">
    <property type="entry name" value="SIGMA54_INTERACT_2"/>
    <property type="match status" value="1"/>
</dbReference>
<gene>
    <name evidence="9" type="ordered locus">Desor_3054</name>
</gene>
<evidence type="ECO:0000256" key="1">
    <source>
        <dbReference type="ARBA" id="ARBA00022741"/>
    </source>
</evidence>
<keyword evidence="5" id="KW-0804">Transcription</keyword>
<dbReference type="CDD" id="cd00130">
    <property type="entry name" value="PAS"/>
    <property type="match status" value="1"/>
</dbReference>
<dbReference type="Gene3D" id="3.30.450.20">
    <property type="entry name" value="PAS domain"/>
    <property type="match status" value="1"/>
</dbReference>
<keyword evidence="6" id="KW-0175">Coiled coil</keyword>
<dbReference type="InterPro" id="IPR025944">
    <property type="entry name" value="Sigma_54_int_dom_CS"/>
</dbReference>
<protein>
    <submittedName>
        <fullName evidence="9">PAS domain S-box</fullName>
    </submittedName>
</protein>
<evidence type="ECO:0000256" key="4">
    <source>
        <dbReference type="ARBA" id="ARBA00023125"/>
    </source>
</evidence>
<dbReference type="Gene3D" id="1.10.10.60">
    <property type="entry name" value="Homeodomain-like"/>
    <property type="match status" value="1"/>
</dbReference>
<dbReference type="Gene3D" id="1.10.8.60">
    <property type="match status" value="1"/>
</dbReference>